<dbReference type="Proteomes" id="UP001432401">
    <property type="component" value="Unassembled WGS sequence"/>
</dbReference>
<dbReference type="InterPro" id="IPR000944">
    <property type="entry name" value="Tscrpt_reg_Rrf2"/>
</dbReference>
<reference evidence="1 2" key="1">
    <citation type="submission" date="2024-06" db="EMBL/GenBank/DDBJ databases">
        <authorList>
            <person name="Bataeva Y.V."/>
            <person name="Grigorian L.N."/>
            <person name="Solomentsev V.I."/>
        </authorList>
    </citation>
    <scope>NUCLEOTIDE SEQUENCE [LARGE SCALE GENOMIC DNA]</scope>
    <source>
        <strain evidence="2">SCPM-O-B-12605 (RCAM04882)</strain>
    </source>
</reference>
<dbReference type="SUPFAM" id="SSF46785">
    <property type="entry name" value="Winged helix' DNA-binding domain"/>
    <property type="match status" value="1"/>
</dbReference>
<dbReference type="RefSeq" id="WP_267948809.1">
    <property type="nucleotide sequence ID" value="NZ_JBEQNA010000004.1"/>
</dbReference>
<dbReference type="PROSITE" id="PS51197">
    <property type="entry name" value="HTH_RRF2_2"/>
    <property type="match status" value="1"/>
</dbReference>
<organism evidence="1 2">
    <name type="scientific">Nocardiopsis tropica</name>
    <dbReference type="NCBI Taxonomy" id="109330"/>
    <lineage>
        <taxon>Bacteria</taxon>
        <taxon>Bacillati</taxon>
        <taxon>Actinomycetota</taxon>
        <taxon>Actinomycetes</taxon>
        <taxon>Streptosporangiales</taxon>
        <taxon>Nocardiopsidaceae</taxon>
        <taxon>Nocardiopsis</taxon>
    </lineage>
</organism>
<evidence type="ECO:0000313" key="2">
    <source>
        <dbReference type="Proteomes" id="UP001432401"/>
    </source>
</evidence>
<dbReference type="EMBL" id="JBEQNB010000005">
    <property type="protein sequence ID" value="MES0834246.1"/>
    <property type="molecule type" value="Genomic_DNA"/>
</dbReference>
<dbReference type="InterPro" id="IPR036390">
    <property type="entry name" value="WH_DNA-bd_sf"/>
</dbReference>
<sequence>MSVNSRSAVAIHALTYLARRGDELPRSSADIAESLESNPVVVRRILGRLRDASLAWSTEGRGGGWRLARPAEDISLYDAHAAVADGPLLPLHSHPPSAGCVIGRHIQSLLEVEFAQAEQALRDRLGRTTVADMLAQVLERERTLGAPRS</sequence>
<dbReference type="PANTHER" id="PTHR33221">
    <property type="entry name" value="WINGED HELIX-TURN-HELIX TRANSCRIPTIONAL REGULATOR, RRF2 FAMILY"/>
    <property type="match status" value="1"/>
</dbReference>
<dbReference type="PANTHER" id="PTHR33221:SF15">
    <property type="entry name" value="HTH-TYPE TRANSCRIPTIONAL REGULATOR YWGB-RELATED"/>
    <property type="match status" value="1"/>
</dbReference>
<dbReference type="Gene3D" id="1.10.10.10">
    <property type="entry name" value="Winged helix-like DNA-binding domain superfamily/Winged helix DNA-binding domain"/>
    <property type="match status" value="1"/>
</dbReference>
<gene>
    <name evidence="1" type="ORF">ABUK86_10675</name>
</gene>
<protein>
    <submittedName>
        <fullName evidence="1">Rrf2 family transcriptional regulator</fullName>
    </submittedName>
</protein>
<name>A0ABV1ZU65_9ACTN</name>
<proteinExistence type="predicted"/>
<dbReference type="InterPro" id="IPR036388">
    <property type="entry name" value="WH-like_DNA-bd_sf"/>
</dbReference>
<dbReference type="Pfam" id="PF02082">
    <property type="entry name" value="Rrf2"/>
    <property type="match status" value="1"/>
</dbReference>
<accession>A0ABV1ZU65</accession>
<comment type="caution">
    <text evidence="1">The sequence shown here is derived from an EMBL/GenBank/DDBJ whole genome shotgun (WGS) entry which is preliminary data.</text>
</comment>
<keyword evidence="2" id="KW-1185">Reference proteome</keyword>
<evidence type="ECO:0000313" key="1">
    <source>
        <dbReference type="EMBL" id="MES0834246.1"/>
    </source>
</evidence>